<gene>
    <name evidence="5" type="ORF">LAUMK136_00905</name>
</gene>
<keyword evidence="2" id="KW-0808">Transferase</keyword>
<protein>
    <recommendedName>
        <fullName evidence="4">Methyltransferase domain-containing protein</fullName>
    </recommendedName>
</protein>
<keyword evidence="6" id="KW-1185">Reference proteome</keyword>
<dbReference type="PANTHER" id="PTHR43464">
    <property type="entry name" value="METHYLTRANSFERASE"/>
    <property type="match status" value="1"/>
</dbReference>
<keyword evidence="3" id="KW-0949">S-adenosyl-L-methionine</keyword>
<name>A0A498PRK3_9MYCO</name>
<dbReference type="RefSeq" id="WP_122441350.1">
    <property type="nucleotide sequence ID" value="NZ_UPHP01000022.1"/>
</dbReference>
<dbReference type="AlphaFoldDB" id="A0A498PRK3"/>
<evidence type="ECO:0000259" key="4">
    <source>
        <dbReference type="Pfam" id="PF13649"/>
    </source>
</evidence>
<dbReference type="GO" id="GO:0008168">
    <property type="term" value="F:methyltransferase activity"/>
    <property type="evidence" value="ECO:0007669"/>
    <property type="project" value="UniProtKB-KW"/>
</dbReference>
<evidence type="ECO:0000313" key="6">
    <source>
        <dbReference type="Proteomes" id="UP000273307"/>
    </source>
</evidence>
<dbReference type="GO" id="GO:0032259">
    <property type="term" value="P:methylation"/>
    <property type="evidence" value="ECO:0007669"/>
    <property type="project" value="UniProtKB-KW"/>
</dbReference>
<sequence length="228" mass="24242">MANAATTAAASAVAADGTAVEIYRRLPSLGEVEHISSVLAPNSSVLDLGAGTGRIADPLTALGHRVTAVDDSAEMLAHIRHARKIQSRIEDLRLPERFDAVLLVGNMLNYPGTRLRRSLLATVAHHLAPAGRAIIQWAPPRLLAARTKGLTVATTVGAVTMTLSIHSNRGGLVKGEFTLAADSQCWHQPVALARISAPTVRAELARAGLVLTTTAPGETRWLQARRRR</sequence>
<dbReference type="EMBL" id="UPHP01000022">
    <property type="protein sequence ID" value="VBA35069.1"/>
    <property type="molecule type" value="Genomic_DNA"/>
</dbReference>
<dbReference type="SUPFAM" id="SSF53335">
    <property type="entry name" value="S-adenosyl-L-methionine-dependent methyltransferases"/>
    <property type="match status" value="1"/>
</dbReference>
<dbReference type="InterPro" id="IPR041698">
    <property type="entry name" value="Methyltransf_25"/>
</dbReference>
<dbReference type="Proteomes" id="UP000273307">
    <property type="component" value="Unassembled WGS sequence"/>
</dbReference>
<keyword evidence="1" id="KW-0489">Methyltransferase</keyword>
<dbReference type="PANTHER" id="PTHR43464:SF19">
    <property type="entry name" value="UBIQUINONE BIOSYNTHESIS O-METHYLTRANSFERASE, MITOCHONDRIAL"/>
    <property type="match status" value="1"/>
</dbReference>
<reference evidence="5 6" key="1">
    <citation type="submission" date="2018-09" db="EMBL/GenBank/DDBJ databases">
        <authorList>
            <person name="Tagini F."/>
        </authorList>
    </citation>
    <scope>NUCLEOTIDE SEQUENCE [LARGE SCALE GENOMIC DNA]</scope>
    <source>
        <strain evidence="5 6">MK136</strain>
    </source>
</reference>
<evidence type="ECO:0000256" key="2">
    <source>
        <dbReference type="ARBA" id="ARBA00022679"/>
    </source>
</evidence>
<dbReference type="InterPro" id="IPR029063">
    <property type="entry name" value="SAM-dependent_MTases_sf"/>
</dbReference>
<dbReference type="OrthoDB" id="7062303at2"/>
<accession>A0A498PRK3</accession>
<dbReference type="CDD" id="cd02440">
    <property type="entry name" value="AdoMet_MTases"/>
    <property type="match status" value="1"/>
</dbReference>
<evidence type="ECO:0000256" key="3">
    <source>
        <dbReference type="ARBA" id="ARBA00022691"/>
    </source>
</evidence>
<dbReference type="Pfam" id="PF13649">
    <property type="entry name" value="Methyltransf_25"/>
    <property type="match status" value="1"/>
</dbReference>
<organism evidence="5 6">
    <name type="scientific">Mycobacterium attenuatum</name>
    <dbReference type="NCBI Taxonomy" id="2341086"/>
    <lineage>
        <taxon>Bacteria</taxon>
        <taxon>Bacillati</taxon>
        <taxon>Actinomycetota</taxon>
        <taxon>Actinomycetes</taxon>
        <taxon>Mycobacteriales</taxon>
        <taxon>Mycobacteriaceae</taxon>
        <taxon>Mycobacterium</taxon>
    </lineage>
</organism>
<evidence type="ECO:0000256" key="1">
    <source>
        <dbReference type="ARBA" id="ARBA00022603"/>
    </source>
</evidence>
<feature type="domain" description="Methyltransferase" evidence="4">
    <location>
        <begin position="45"/>
        <end position="131"/>
    </location>
</feature>
<dbReference type="Gene3D" id="3.40.50.150">
    <property type="entry name" value="Vaccinia Virus protein VP39"/>
    <property type="match status" value="1"/>
</dbReference>
<evidence type="ECO:0000313" key="5">
    <source>
        <dbReference type="EMBL" id="VBA35069.1"/>
    </source>
</evidence>
<proteinExistence type="predicted"/>